<dbReference type="EMBL" id="CP129013">
    <property type="protein sequence ID" value="WLR41396.1"/>
    <property type="molecule type" value="Genomic_DNA"/>
</dbReference>
<reference evidence="1 2" key="1">
    <citation type="submission" date="2023-06" db="EMBL/GenBank/DDBJ databases">
        <title>Five Gram-positive bacteria isolated from mangrove sediments in Shenzhen, Guangdong, China.</title>
        <authorList>
            <person name="Yu S."/>
            <person name="Zheng W."/>
            <person name="Huang Y."/>
        </authorList>
    </citation>
    <scope>NUCLEOTIDE SEQUENCE [LARGE SCALE GENOMIC DNA]</scope>
    <source>
        <strain evidence="1 2">SaN35-3</strain>
    </source>
</reference>
<evidence type="ECO:0000313" key="1">
    <source>
        <dbReference type="EMBL" id="WLR41396.1"/>
    </source>
</evidence>
<sequence>MTDKYKGEIKIDQSEINKCEFLYPNELPEKIVKSHQVILDEFLEKYDKEK</sequence>
<accession>A0ABY9JPT9</accession>
<protein>
    <recommendedName>
        <fullName evidence="3">NUDIX hydrolase</fullName>
    </recommendedName>
</protein>
<proteinExistence type="predicted"/>
<organism evidence="1 2">
    <name type="scientific">Bacillus carboniphilus</name>
    <dbReference type="NCBI Taxonomy" id="86663"/>
    <lineage>
        <taxon>Bacteria</taxon>
        <taxon>Bacillati</taxon>
        <taxon>Bacillota</taxon>
        <taxon>Bacilli</taxon>
        <taxon>Bacillales</taxon>
        <taxon>Bacillaceae</taxon>
        <taxon>Bacillus</taxon>
    </lineage>
</organism>
<dbReference type="RefSeq" id="WP_306019559.1">
    <property type="nucleotide sequence ID" value="NZ_CP129013.1"/>
</dbReference>
<keyword evidence="2" id="KW-1185">Reference proteome</keyword>
<dbReference type="Proteomes" id="UP001197974">
    <property type="component" value="Chromosome"/>
</dbReference>
<evidence type="ECO:0008006" key="3">
    <source>
        <dbReference type="Google" id="ProtNLM"/>
    </source>
</evidence>
<name>A0ABY9JPT9_9BACI</name>
<gene>
    <name evidence="1" type="ORF">LC087_10795</name>
</gene>
<evidence type="ECO:0000313" key="2">
    <source>
        <dbReference type="Proteomes" id="UP001197974"/>
    </source>
</evidence>